<dbReference type="CDD" id="cd00200">
    <property type="entry name" value="WD40"/>
    <property type="match status" value="1"/>
</dbReference>
<evidence type="ECO:0000259" key="6">
    <source>
        <dbReference type="SMART" id="SM00530"/>
    </source>
</evidence>
<dbReference type="EMBL" id="BSEV01000001">
    <property type="protein sequence ID" value="GLK06670.1"/>
    <property type="molecule type" value="Genomic_DNA"/>
</dbReference>
<feature type="repeat" description="WD" evidence="3">
    <location>
        <begin position="845"/>
        <end position="877"/>
    </location>
</feature>
<evidence type="ECO:0000313" key="7">
    <source>
        <dbReference type="EMBL" id="GLK06670.1"/>
    </source>
</evidence>
<organism evidence="7 8">
    <name type="scientific">Streptosporangium carneum</name>
    <dbReference type="NCBI Taxonomy" id="47481"/>
    <lineage>
        <taxon>Bacteria</taxon>
        <taxon>Bacillati</taxon>
        <taxon>Actinomycetota</taxon>
        <taxon>Actinomycetes</taxon>
        <taxon>Streptosporangiales</taxon>
        <taxon>Streptosporangiaceae</taxon>
        <taxon>Streptosporangium</taxon>
    </lineage>
</organism>
<dbReference type="PROSITE" id="PS50082">
    <property type="entry name" value="WD_REPEATS_2"/>
    <property type="match status" value="11"/>
</dbReference>
<proteinExistence type="predicted"/>
<feature type="repeat" description="WD" evidence="3">
    <location>
        <begin position="1065"/>
        <end position="1098"/>
    </location>
</feature>
<feature type="repeat" description="WD" evidence="3">
    <location>
        <begin position="1151"/>
        <end position="1184"/>
    </location>
</feature>
<feature type="region of interest" description="Disordered" evidence="4">
    <location>
        <begin position="82"/>
        <end position="101"/>
    </location>
</feature>
<dbReference type="PANTHER" id="PTHR19879:SF9">
    <property type="entry name" value="TRANSCRIPTION INITIATION FACTOR TFIID SUBUNIT 5"/>
    <property type="match status" value="1"/>
</dbReference>
<evidence type="ECO:0000256" key="3">
    <source>
        <dbReference type="PROSITE-ProRule" id="PRU00221"/>
    </source>
</evidence>
<dbReference type="SMART" id="SM00320">
    <property type="entry name" value="WD40"/>
    <property type="match status" value="14"/>
</dbReference>
<gene>
    <name evidence="7" type="ORF">GCM10017600_00750</name>
</gene>
<protein>
    <recommendedName>
        <fullName evidence="6">HTH cro/C1-type domain-containing protein</fullName>
    </recommendedName>
</protein>
<dbReference type="Proteomes" id="UP001143474">
    <property type="component" value="Unassembled WGS sequence"/>
</dbReference>
<dbReference type="PRINTS" id="PR00320">
    <property type="entry name" value="GPROTEINBRPT"/>
</dbReference>
<sequence length="1221" mass="128803">MGRSEVPLDPTAGPVQRFAFELRKLRQEADGITYREMARHAGYSVTALSRAAAGQQLPSWPVVRAYVLACGGDVADWQARWRQAADEQAAPPPAEAADEGAAAAPYPGLAPYDIGDHNRFFGRGRLLGQLAELLGRRRFAAVFGPSGSGKSSLLRAGLVPAARDGVLGGPVEAVTVLTPGEHPMREHAAALADGAGLVVVDQFEEVFTLCQDVAERGAFVDLLLATAGQGRVVVAVRADFYGRCAEHRALAEALGEASVLVGPMDRQELREAIVGPATAAGLFVERALTERVVEEVAGEAAGLPLMSHALLETWRRRRGRLLTLEGYERAGGVRGAIAATAERLYARLSADQADQARRILLRLVSPGERAADTRRPASHAELNPDASAEVAEVLERLAAARLVTVHQDGVELAHEALISSWPRLREWIDQERETLRVQRRLTEAAAAWQELGRDPGALYRGVRLEAARPLLARPRELTPLEGAFLEASGRAAAQAERAAVRRGRWARLAVAALAVLMLLASAAAVVAVSAARRADAQAKQVLARMIMKDSGELAATDPVLSGLLAVTSWHFAPTAEARHGMFTTLASSLRGVLDSHTGAVDTVAFSPDGAVLATADEAGGVRLWNTAAHRLIGVLPATPILSGVRALAFSPDGGTLAVAGVGVRLWGVATRRVVAILPAGQTNSLVFGQDGTTLRIVGDNGNIQLWDIAARRPIASPITTSAHDVTTVALSPDGAVYATVDNDGRRVRLWDLATRRVIGALPVSDHGFFPYVRFSPDGARLAVFGASETVRLWDVATRRVIGGLPAGRTNNLAFSPDGAMVATEGDEGAVRLWDTATRRLVGGPLIGHTDFVNDIVFSPDGGTLATAGADGTTRLWDTTIHRPDGAPLTGHAFGVNVVAFSPDGATLATAGDDRDIRLWDVATRRLVGVPLSGHDSGVNAVAFSPDGATLATAGDDRDIRLWDVATHRQVGVPLSGHGGGVNAVAFSPDGSRLATGSWDGTVRLWDVATRRLVGVPLSGHGDGVNAVAFSPDGSRLATGSWDGTVRLWDVATHRQVGAPLTDQIAFMRKASVSAVAFSPDGSILATTGEERTVRLWDVAAHHLIGAPLAGHTAPVSSAAFSSDGSILATTGEDRTIRLWDVAMRRPIGVPLAGYGRAVRAVAFSPDGATLASAGEDRGVRLWRLGMPSDPFSTVCAVVGRSLTPQEWQRYVPGQPFQQVCP</sequence>
<keyword evidence="2" id="KW-0677">Repeat</keyword>
<evidence type="ECO:0000256" key="4">
    <source>
        <dbReference type="SAM" id="MobiDB-lite"/>
    </source>
</evidence>
<dbReference type="AlphaFoldDB" id="A0A9W6MAF9"/>
<dbReference type="PANTHER" id="PTHR19879">
    <property type="entry name" value="TRANSCRIPTION INITIATION FACTOR TFIID"/>
    <property type="match status" value="1"/>
</dbReference>
<keyword evidence="1 3" id="KW-0853">WD repeat</keyword>
<dbReference type="Pfam" id="PF00400">
    <property type="entry name" value="WD40"/>
    <property type="match status" value="11"/>
</dbReference>
<evidence type="ECO:0000256" key="1">
    <source>
        <dbReference type="ARBA" id="ARBA00022574"/>
    </source>
</evidence>
<dbReference type="SUPFAM" id="SSF50978">
    <property type="entry name" value="WD40 repeat-like"/>
    <property type="match status" value="2"/>
</dbReference>
<keyword evidence="5" id="KW-1133">Transmembrane helix</keyword>
<feature type="repeat" description="WD" evidence="3">
    <location>
        <begin position="974"/>
        <end position="1015"/>
    </location>
</feature>
<dbReference type="Gene3D" id="3.40.50.300">
    <property type="entry name" value="P-loop containing nucleotide triphosphate hydrolases"/>
    <property type="match status" value="1"/>
</dbReference>
<dbReference type="InterPro" id="IPR015943">
    <property type="entry name" value="WD40/YVTN_repeat-like_dom_sf"/>
</dbReference>
<feature type="repeat" description="WD" evidence="3">
    <location>
        <begin position="1108"/>
        <end position="1141"/>
    </location>
</feature>
<feature type="repeat" description="WD" evidence="3">
    <location>
        <begin position="772"/>
        <end position="803"/>
    </location>
</feature>
<dbReference type="InterPro" id="IPR001387">
    <property type="entry name" value="Cro/C1-type_HTH"/>
</dbReference>
<feature type="transmembrane region" description="Helical" evidence="5">
    <location>
        <begin position="508"/>
        <end position="531"/>
    </location>
</feature>
<dbReference type="InterPro" id="IPR020472">
    <property type="entry name" value="WD40_PAC1"/>
</dbReference>
<dbReference type="InterPro" id="IPR001680">
    <property type="entry name" value="WD40_rpt"/>
</dbReference>
<feature type="repeat" description="WD" evidence="3">
    <location>
        <begin position="888"/>
        <end position="929"/>
    </location>
</feature>
<comment type="caution">
    <text evidence="7">The sequence shown here is derived from an EMBL/GenBank/DDBJ whole genome shotgun (WGS) entry which is preliminary data.</text>
</comment>
<accession>A0A9W6MAF9</accession>
<dbReference type="RefSeq" id="WP_271215273.1">
    <property type="nucleotide sequence ID" value="NZ_BAAAVD010000021.1"/>
</dbReference>
<evidence type="ECO:0000313" key="8">
    <source>
        <dbReference type="Proteomes" id="UP001143474"/>
    </source>
</evidence>
<feature type="repeat" description="WD" evidence="3">
    <location>
        <begin position="931"/>
        <end position="972"/>
    </location>
</feature>
<dbReference type="InterPro" id="IPR019775">
    <property type="entry name" value="WD40_repeat_CS"/>
</dbReference>
<dbReference type="CDD" id="cd00093">
    <property type="entry name" value="HTH_XRE"/>
    <property type="match status" value="1"/>
</dbReference>
<dbReference type="InterPro" id="IPR036322">
    <property type="entry name" value="WD40_repeat_dom_sf"/>
</dbReference>
<dbReference type="PROSITE" id="PS50294">
    <property type="entry name" value="WD_REPEATS_REGION"/>
    <property type="match status" value="9"/>
</dbReference>
<evidence type="ECO:0000256" key="2">
    <source>
        <dbReference type="ARBA" id="ARBA00022737"/>
    </source>
</evidence>
<dbReference type="SUPFAM" id="SSF52540">
    <property type="entry name" value="P-loop containing nucleoside triphosphate hydrolases"/>
    <property type="match status" value="1"/>
</dbReference>
<dbReference type="InterPro" id="IPR027417">
    <property type="entry name" value="P-loop_NTPase"/>
</dbReference>
<keyword evidence="5" id="KW-0812">Transmembrane</keyword>
<reference evidence="7" key="2">
    <citation type="submission" date="2023-01" db="EMBL/GenBank/DDBJ databases">
        <authorList>
            <person name="Sun Q."/>
            <person name="Evtushenko L."/>
        </authorList>
    </citation>
    <scope>NUCLEOTIDE SEQUENCE</scope>
    <source>
        <strain evidence="7">VKM Ac-2007</strain>
    </source>
</reference>
<dbReference type="Gene3D" id="2.130.10.10">
    <property type="entry name" value="YVTN repeat-like/Quinoprotein amine dehydrogenase"/>
    <property type="match status" value="5"/>
</dbReference>
<keyword evidence="5" id="KW-0472">Membrane</keyword>
<dbReference type="Pfam" id="PF20703">
    <property type="entry name" value="nSTAND1"/>
    <property type="match status" value="1"/>
</dbReference>
<reference evidence="7" key="1">
    <citation type="journal article" date="2014" name="Int. J. Syst. Evol. Microbiol.">
        <title>Complete genome sequence of Corynebacterium casei LMG S-19264T (=DSM 44701T), isolated from a smear-ripened cheese.</title>
        <authorList>
            <consortium name="US DOE Joint Genome Institute (JGI-PGF)"/>
            <person name="Walter F."/>
            <person name="Albersmeier A."/>
            <person name="Kalinowski J."/>
            <person name="Ruckert C."/>
        </authorList>
    </citation>
    <scope>NUCLEOTIDE SEQUENCE</scope>
    <source>
        <strain evidence="7">VKM Ac-2007</strain>
    </source>
</reference>
<feature type="repeat" description="WD" evidence="3">
    <location>
        <begin position="812"/>
        <end position="843"/>
    </location>
</feature>
<feature type="repeat" description="WD" evidence="3">
    <location>
        <begin position="1017"/>
        <end position="1058"/>
    </location>
</feature>
<dbReference type="InterPro" id="IPR049052">
    <property type="entry name" value="nSTAND1"/>
</dbReference>
<feature type="domain" description="HTH cro/C1-type" evidence="6">
    <location>
        <begin position="21"/>
        <end position="77"/>
    </location>
</feature>
<evidence type="ECO:0000256" key="5">
    <source>
        <dbReference type="SAM" id="Phobius"/>
    </source>
</evidence>
<dbReference type="PROSITE" id="PS00678">
    <property type="entry name" value="WD_REPEATS_1"/>
    <property type="match status" value="5"/>
</dbReference>
<feature type="repeat" description="WD" evidence="3">
    <location>
        <begin position="593"/>
        <end position="634"/>
    </location>
</feature>
<keyword evidence="8" id="KW-1185">Reference proteome</keyword>
<dbReference type="SMART" id="SM00530">
    <property type="entry name" value="HTH_XRE"/>
    <property type="match status" value="1"/>
</dbReference>
<name>A0A9W6MAF9_9ACTN</name>